<evidence type="ECO:0000256" key="1">
    <source>
        <dbReference type="SAM" id="Phobius"/>
    </source>
</evidence>
<gene>
    <name evidence="3" type="ORF">IW261DRAFT_185148</name>
</gene>
<sequence>MSDADAAAAIAAFQAFVKNLYDNKKSSYSYVSALSFLTWDIIVSFGDEVNYIWVSQWSIPKLIYFLARYYPFLYLMSVILFNLPILDEQMTLVLVGPTSCPLLLTSPKDCMLWRLPLRFTPQRHRSSCQAYWYWSLIGGPSFVIIILDIILLLRVFSLYNRNKWLLAFMVLFVVGDATGALYACSRLAIDLAAGVYSVPAPWQGCTAPVPKFEFVLSAYVPNLTLALIFLGLTLWKLFQTQRSLNGNITLKKLRELDSVSPILMAFVTDGSVFFALIAAALVVGMIPSFAVSGPIQSAFLPWTMAFYSYSGAHLVLNLRSRVLGASATPTWNDTLEFVHPGSQRTQTTDLQLEDHPA</sequence>
<dbReference type="AlphaFoldDB" id="A0AA39UH87"/>
<dbReference type="Proteomes" id="UP001175227">
    <property type="component" value="Unassembled WGS sequence"/>
</dbReference>
<keyword evidence="4" id="KW-1185">Reference proteome</keyword>
<feature type="transmembrane region" description="Helical" evidence="1">
    <location>
        <begin position="131"/>
        <end position="153"/>
    </location>
</feature>
<evidence type="ECO:0000313" key="4">
    <source>
        <dbReference type="Proteomes" id="UP001175227"/>
    </source>
</evidence>
<dbReference type="InterPro" id="IPR045340">
    <property type="entry name" value="DUF6533"/>
</dbReference>
<feature type="transmembrane region" description="Helical" evidence="1">
    <location>
        <begin position="298"/>
        <end position="316"/>
    </location>
</feature>
<feature type="transmembrane region" description="Helical" evidence="1">
    <location>
        <begin position="218"/>
        <end position="238"/>
    </location>
</feature>
<name>A0AA39UH87_9AGAR</name>
<feature type="transmembrane region" description="Helical" evidence="1">
    <location>
        <begin position="165"/>
        <end position="189"/>
    </location>
</feature>
<dbReference type="EMBL" id="JAUEPR010000013">
    <property type="protein sequence ID" value="KAK0478755.1"/>
    <property type="molecule type" value="Genomic_DNA"/>
</dbReference>
<evidence type="ECO:0000259" key="2">
    <source>
        <dbReference type="Pfam" id="PF20151"/>
    </source>
</evidence>
<dbReference type="Pfam" id="PF20151">
    <property type="entry name" value="DUF6533"/>
    <property type="match status" value="1"/>
</dbReference>
<keyword evidence="1" id="KW-1133">Transmembrane helix</keyword>
<feature type="transmembrane region" description="Helical" evidence="1">
    <location>
        <begin position="259"/>
        <end position="286"/>
    </location>
</feature>
<feature type="transmembrane region" description="Helical" evidence="1">
    <location>
        <begin position="67"/>
        <end position="86"/>
    </location>
</feature>
<reference evidence="3" key="1">
    <citation type="submission" date="2023-06" db="EMBL/GenBank/DDBJ databases">
        <authorList>
            <consortium name="Lawrence Berkeley National Laboratory"/>
            <person name="Ahrendt S."/>
            <person name="Sahu N."/>
            <person name="Indic B."/>
            <person name="Wong-Bajracharya J."/>
            <person name="Merenyi Z."/>
            <person name="Ke H.-M."/>
            <person name="Monk M."/>
            <person name="Kocsube S."/>
            <person name="Drula E."/>
            <person name="Lipzen A."/>
            <person name="Balint B."/>
            <person name="Henrissat B."/>
            <person name="Andreopoulos B."/>
            <person name="Martin F.M."/>
            <person name="Harder C.B."/>
            <person name="Rigling D."/>
            <person name="Ford K.L."/>
            <person name="Foster G.D."/>
            <person name="Pangilinan J."/>
            <person name="Papanicolaou A."/>
            <person name="Barry K."/>
            <person name="LaButti K."/>
            <person name="Viragh M."/>
            <person name="Koriabine M."/>
            <person name="Yan M."/>
            <person name="Riley R."/>
            <person name="Champramary S."/>
            <person name="Plett K.L."/>
            <person name="Tsai I.J."/>
            <person name="Slot J."/>
            <person name="Sipos G."/>
            <person name="Plett J."/>
            <person name="Nagy L.G."/>
            <person name="Grigoriev I.V."/>
        </authorList>
    </citation>
    <scope>NUCLEOTIDE SEQUENCE</scope>
    <source>
        <strain evidence="3">ICMP 16352</strain>
    </source>
</reference>
<keyword evidence="1" id="KW-0472">Membrane</keyword>
<comment type="caution">
    <text evidence="3">The sequence shown here is derived from an EMBL/GenBank/DDBJ whole genome shotgun (WGS) entry which is preliminary data.</text>
</comment>
<proteinExistence type="predicted"/>
<protein>
    <recommendedName>
        <fullName evidence="2">DUF6533 domain-containing protein</fullName>
    </recommendedName>
</protein>
<feature type="domain" description="DUF6533" evidence="2">
    <location>
        <begin position="28"/>
        <end position="73"/>
    </location>
</feature>
<evidence type="ECO:0000313" key="3">
    <source>
        <dbReference type="EMBL" id="KAK0478755.1"/>
    </source>
</evidence>
<organism evidence="3 4">
    <name type="scientific">Armillaria novae-zelandiae</name>
    <dbReference type="NCBI Taxonomy" id="153914"/>
    <lineage>
        <taxon>Eukaryota</taxon>
        <taxon>Fungi</taxon>
        <taxon>Dikarya</taxon>
        <taxon>Basidiomycota</taxon>
        <taxon>Agaricomycotina</taxon>
        <taxon>Agaricomycetes</taxon>
        <taxon>Agaricomycetidae</taxon>
        <taxon>Agaricales</taxon>
        <taxon>Marasmiineae</taxon>
        <taxon>Physalacriaceae</taxon>
        <taxon>Armillaria</taxon>
    </lineage>
</organism>
<keyword evidence="1" id="KW-0812">Transmembrane</keyword>
<accession>A0AA39UH87</accession>